<dbReference type="GO" id="GO:0072659">
    <property type="term" value="P:protein localization to plasma membrane"/>
    <property type="evidence" value="ECO:0007669"/>
    <property type="project" value="TreeGrafter"/>
</dbReference>
<dbReference type="UniPathway" id="UPA00196"/>
<feature type="transmembrane region" description="Helical" evidence="9">
    <location>
        <begin position="53"/>
        <end position="73"/>
    </location>
</feature>
<feature type="transmembrane region" description="Helical" evidence="9">
    <location>
        <begin position="260"/>
        <end position="278"/>
    </location>
</feature>
<dbReference type="EMBL" id="MCFA01000017">
    <property type="protein sequence ID" value="ORY16582.1"/>
    <property type="molecule type" value="Genomic_DNA"/>
</dbReference>
<dbReference type="Pfam" id="PF06423">
    <property type="entry name" value="GWT1"/>
    <property type="match status" value="1"/>
</dbReference>
<dbReference type="PANTHER" id="PTHR20661">
    <property type="entry name" value="PHOSPHATIDYLINOSITOL-GLYCAN BIOSYNTHESIS CLASS W PROTEIN"/>
    <property type="match status" value="1"/>
</dbReference>
<evidence type="ECO:0000256" key="5">
    <source>
        <dbReference type="ARBA" id="ARBA00022502"/>
    </source>
</evidence>
<comment type="similarity">
    <text evidence="4 9">Belongs to the PIGW family.</text>
</comment>
<dbReference type="PIRSF" id="PIRSF017321">
    <property type="entry name" value="GWT1"/>
    <property type="match status" value="1"/>
</dbReference>
<evidence type="ECO:0000256" key="3">
    <source>
        <dbReference type="ARBA" id="ARBA00004687"/>
    </source>
</evidence>
<keyword evidence="9" id="KW-0012">Acyltransferase</keyword>
<dbReference type="GO" id="GO:0032216">
    <property type="term" value="F:glucosaminyl-phosphatidylinositol O-acyltransferase activity"/>
    <property type="evidence" value="ECO:0007669"/>
    <property type="project" value="TreeGrafter"/>
</dbReference>
<comment type="caution">
    <text evidence="11">The sequence shown here is derived from an EMBL/GenBank/DDBJ whole genome shotgun (WGS) entry which is preliminary data.</text>
</comment>
<evidence type="ECO:0000256" key="9">
    <source>
        <dbReference type="RuleBase" id="RU280819"/>
    </source>
</evidence>
<proteinExistence type="inferred from homology"/>
<dbReference type="GO" id="GO:0006506">
    <property type="term" value="P:GPI anchor biosynthetic process"/>
    <property type="evidence" value="ECO:0007669"/>
    <property type="project" value="UniProtKB-UniPathway"/>
</dbReference>
<dbReference type="Proteomes" id="UP000193144">
    <property type="component" value="Unassembled WGS sequence"/>
</dbReference>
<gene>
    <name evidence="11" type="ORF">BCR34DRAFT_476172</name>
</gene>
<keyword evidence="5 9" id="KW-0337">GPI-anchor biosynthesis</keyword>
<dbReference type="OrthoDB" id="15270at2759"/>
<keyword evidence="7 9" id="KW-1133">Transmembrane helix</keyword>
<feature type="transmembrane region" description="Helical" evidence="9">
    <location>
        <begin position="79"/>
        <end position="96"/>
    </location>
</feature>
<feature type="transmembrane region" description="Helical" evidence="9">
    <location>
        <begin position="381"/>
        <end position="404"/>
    </location>
</feature>
<feature type="transmembrane region" description="Helical" evidence="9">
    <location>
        <begin position="236"/>
        <end position="253"/>
    </location>
</feature>
<protein>
    <recommendedName>
        <fullName evidence="9">GPI-anchored wall transfer protein</fullName>
        <ecNumber evidence="9">2.3.-.-</ecNumber>
    </recommendedName>
</protein>
<dbReference type="STRING" id="1231657.A0A1Y2A242"/>
<comment type="subcellular location">
    <subcellularLocation>
        <location evidence="2 9">Endoplasmic reticulum membrane</location>
        <topology evidence="2 9">Multi-pass membrane protein</topology>
    </subcellularLocation>
</comment>
<keyword evidence="9" id="KW-0808">Transferase</keyword>
<evidence type="ECO:0000256" key="2">
    <source>
        <dbReference type="ARBA" id="ARBA00004477"/>
    </source>
</evidence>
<dbReference type="GO" id="GO:0005789">
    <property type="term" value="C:endoplasmic reticulum membrane"/>
    <property type="evidence" value="ECO:0007669"/>
    <property type="project" value="UniProtKB-SubCell"/>
</dbReference>
<evidence type="ECO:0000256" key="4">
    <source>
        <dbReference type="ARBA" id="ARBA00007559"/>
    </source>
</evidence>
<feature type="transmembrane region" description="Helical" evidence="9">
    <location>
        <begin position="460"/>
        <end position="481"/>
    </location>
</feature>
<feature type="region of interest" description="Disordered" evidence="10">
    <location>
        <begin position="98"/>
        <end position="119"/>
    </location>
</feature>
<dbReference type="PANTHER" id="PTHR20661:SF0">
    <property type="entry name" value="PHOSPHATIDYLINOSITOL-GLYCAN BIOSYNTHESIS CLASS W PROTEIN"/>
    <property type="match status" value="1"/>
</dbReference>
<evidence type="ECO:0000256" key="8">
    <source>
        <dbReference type="ARBA" id="ARBA00023136"/>
    </source>
</evidence>
<feature type="transmembrane region" description="Helical" evidence="9">
    <location>
        <begin position="24"/>
        <end position="41"/>
    </location>
</feature>
<sequence length="490" mass="53953">MPRDDKAQKIEWVSNLTGSSISDINNVSLVMTLSILLWSVLQSRMRLFSPYTPVACLIDFLLSCGAILFATTLYSSTPLLLNLLLLLPAALVALTSRPSPSTTHPLVPPKTTAAKQSPPDRLPYKPFVTHYRGSMMIITCVAILAVDFRVFPRRFAKVENWGTSLMDLGVGSFVFTSGVVSVRSWLKMDSGKPSTLAHRLLNSLRHSLPLLVLGIARLISVKGLDYAEHVTEYGVHWNFFFTLGFLPPFVALFQSAFDVVPSYAFLSCLLGVLYELALDNTGLKAFILVGPRTNLFSQNREGIFSFLGYLAIFIAGQSVGSFILPRQQPTRKDASLVDLVRHTTLGKLTFSALVWSALFYLSISYYGLGLSVSRRLANLPYFLWVTAFNTAQLALCCGIERVCFSNIYNATSKEEEMQRAKKATSPLLFAFNRNGLAVFLVANLLTGLVNLTMPTLQMGVLQSMAVLVAYIATLAAFALGLDKLDISIKL</sequence>
<evidence type="ECO:0000256" key="1">
    <source>
        <dbReference type="ARBA" id="ARBA00002531"/>
    </source>
</evidence>
<keyword evidence="8 9" id="KW-0472">Membrane</keyword>
<evidence type="ECO:0000313" key="12">
    <source>
        <dbReference type="Proteomes" id="UP000193144"/>
    </source>
</evidence>
<name>A0A1Y2A242_9PLEO</name>
<keyword evidence="6 9" id="KW-0812">Transmembrane</keyword>
<organism evidence="11 12">
    <name type="scientific">Clohesyomyces aquaticus</name>
    <dbReference type="NCBI Taxonomy" id="1231657"/>
    <lineage>
        <taxon>Eukaryota</taxon>
        <taxon>Fungi</taxon>
        <taxon>Dikarya</taxon>
        <taxon>Ascomycota</taxon>
        <taxon>Pezizomycotina</taxon>
        <taxon>Dothideomycetes</taxon>
        <taxon>Pleosporomycetidae</taxon>
        <taxon>Pleosporales</taxon>
        <taxon>Lindgomycetaceae</taxon>
        <taxon>Clohesyomyces</taxon>
    </lineage>
</organism>
<keyword evidence="9" id="KW-0256">Endoplasmic reticulum</keyword>
<keyword evidence="12" id="KW-1185">Reference proteome</keyword>
<evidence type="ECO:0000256" key="10">
    <source>
        <dbReference type="SAM" id="MobiDB-lite"/>
    </source>
</evidence>
<evidence type="ECO:0000256" key="6">
    <source>
        <dbReference type="ARBA" id="ARBA00022692"/>
    </source>
</evidence>
<feature type="transmembrane region" description="Helical" evidence="9">
    <location>
        <begin position="345"/>
        <end position="369"/>
    </location>
</feature>
<accession>A0A1Y2A242</accession>
<dbReference type="InterPro" id="IPR009447">
    <property type="entry name" value="PIGW/GWT1"/>
</dbReference>
<comment type="function">
    <text evidence="1">Probable acetyltransferase, which acetylates the inositol ring of phosphatidylinositol during biosynthesis of GPI-anchor.</text>
</comment>
<feature type="transmembrane region" description="Helical" evidence="9">
    <location>
        <begin position="303"/>
        <end position="324"/>
    </location>
</feature>
<comment type="function">
    <text evidence="9">A acetyltransferase, which acetylates the inositol ring of phosphatidylinositol during biosynthesis of GPI-anchor.</text>
</comment>
<dbReference type="AlphaFoldDB" id="A0A1Y2A242"/>
<evidence type="ECO:0000256" key="7">
    <source>
        <dbReference type="ARBA" id="ARBA00022989"/>
    </source>
</evidence>
<comment type="pathway">
    <text evidence="3 9">Glycolipid biosynthesis; glycosylphosphatidylinositol-anchor biosynthesis.</text>
</comment>
<reference evidence="11 12" key="1">
    <citation type="submission" date="2016-07" db="EMBL/GenBank/DDBJ databases">
        <title>Pervasive Adenine N6-methylation of Active Genes in Fungi.</title>
        <authorList>
            <consortium name="DOE Joint Genome Institute"/>
            <person name="Mondo S.J."/>
            <person name="Dannebaum R.O."/>
            <person name="Kuo R.C."/>
            <person name="Labutti K."/>
            <person name="Haridas S."/>
            <person name="Kuo A."/>
            <person name="Salamov A."/>
            <person name="Ahrendt S.R."/>
            <person name="Lipzen A."/>
            <person name="Sullivan W."/>
            <person name="Andreopoulos W.B."/>
            <person name="Clum A."/>
            <person name="Lindquist E."/>
            <person name="Daum C."/>
            <person name="Ramamoorthy G.K."/>
            <person name="Gryganskyi A."/>
            <person name="Culley D."/>
            <person name="Magnuson J.K."/>
            <person name="James T.Y."/>
            <person name="O'Malley M.A."/>
            <person name="Stajich J.E."/>
            <person name="Spatafora J.W."/>
            <person name="Visel A."/>
            <person name="Grigoriev I.V."/>
        </authorList>
    </citation>
    <scope>NUCLEOTIDE SEQUENCE [LARGE SCALE GENOMIC DNA]</scope>
    <source>
        <strain evidence="11 12">CBS 115471</strain>
    </source>
</reference>
<feature type="transmembrane region" description="Helical" evidence="9">
    <location>
        <begin position="425"/>
        <end position="448"/>
    </location>
</feature>
<evidence type="ECO:0000313" key="11">
    <source>
        <dbReference type="EMBL" id="ORY16582.1"/>
    </source>
</evidence>
<feature type="transmembrane region" description="Helical" evidence="9">
    <location>
        <begin position="131"/>
        <end position="148"/>
    </location>
</feature>
<feature type="transmembrane region" description="Helical" evidence="9">
    <location>
        <begin position="168"/>
        <end position="186"/>
    </location>
</feature>
<dbReference type="EC" id="2.3.-.-" evidence="9"/>